<dbReference type="PANTHER" id="PTHR42879">
    <property type="entry name" value="3-OXOACYL-(ACYL-CARRIER-PROTEIN) REDUCTASE"/>
    <property type="match status" value="1"/>
</dbReference>
<evidence type="ECO:0000256" key="1">
    <source>
        <dbReference type="ARBA" id="ARBA00006484"/>
    </source>
</evidence>
<evidence type="ECO:0000313" key="3">
    <source>
        <dbReference type="Proteomes" id="UP001203945"/>
    </source>
</evidence>
<protein>
    <submittedName>
        <fullName evidence="2">SDR family oxidoreductase</fullName>
    </submittedName>
</protein>
<dbReference type="PRINTS" id="PR00081">
    <property type="entry name" value="GDHRDH"/>
</dbReference>
<dbReference type="InterPro" id="IPR020904">
    <property type="entry name" value="Sc_DH/Rdtase_CS"/>
</dbReference>
<dbReference type="Pfam" id="PF13561">
    <property type="entry name" value="adh_short_C2"/>
    <property type="match status" value="1"/>
</dbReference>
<name>A0ABT1MN17_9RHOB</name>
<dbReference type="CDD" id="cd05233">
    <property type="entry name" value="SDR_c"/>
    <property type="match status" value="1"/>
</dbReference>
<organism evidence="2 3">
    <name type="scientific">Paracoccus albicereus</name>
    <dbReference type="NCBI Taxonomy" id="2922394"/>
    <lineage>
        <taxon>Bacteria</taxon>
        <taxon>Pseudomonadati</taxon>
        <taxon>Pseudomonadota</taxon>
        <taxon>Alphaproteobacteria</taxon>
        <taxon>Rhodobacterales</taxon>
        <taxon>Paracoccaceae</taxon>
        <taxon>Paracoccus</taxon>
    </lineage>
</organism>
<dbReference type="InterPro" id="IPR002347">
    <property type="entry name" value="SDR_fam"/>
</dbReference>
<dbReference type="RefSeq" id="WP_255327817.1">
    <property type="nucleotide sequence ID" value="NZ_JAKZEU010000001.1"/>
</dbReference>
<dbReference type="EMBL" id="JAKZEU010000001">
    <property type="protein sequence ID" value="MCQ0968853.1"/>
    <property type="molecule type" value="Genomic_DNA"/>
</dbReference>
<dbReference type="Gene3D" id="3.40.50.720">
    <property type="entry name" value="NAD(P)-binding Rossmann-like Domain"/>
    <property type="match status" value="1"/>
</dbReference>
<keyword evidence="2" id="KW-0614">Plasmid</keyword>
<reference evidence="2 3" key="1">
    <citation type="submission" date="2022-03" db="EMBL/GenBank/DDBJ databases">
        <authorList>
            <person name="He Y."/>
        </authorList>
    </citation>
    <scope>NUCLEOTIDE SEQUENCE [LARGE SCALE GENOMIC DNA]</scope>
    <source>
        <strain evidence="2 3">TK19116</strain>
        <plasmid evidence="2">unnamed1</plasmid>
    </source>
</reference>
<keyword evidence="3" id="KW-1185">Reference proteome</keyword>
<geneLocation type="plasmid" evidence="2">
    <name>unnamed1</name>
</geneLocation>
<dbReference type="Proteomes" id="UP001203945">
    <property type="component" value="Unassembled WGS sequence"/>
</dbReference>
<sequence length="242" mass="24285">MTVRVLITGGGTGTGADMARAFADAGHEVVITGRTKATLDAVSGGRIRAIPADVTNANSLKALFAAAGPCQIVIANAGAAESAPFGKITVDHWQRMIGSNLTGTFLTFQTALAQMQQGGRLIAIASIAGLRGAAYASAYAAAKHGVVGLVRSLALELAAKDITVNAICPGFLDTEMTARTIANIAEKTGRSEAEALASLNAMNPQGRLVAPSEVTAAALWLASDAAAAVNGQAIALDGGATA</sequence>
<dbReference type="PRINTS" id="PR00080">
    <property type="entry name" value="SDRFAMILY"/>
</dbReference>
<dbReference type="SUPFAM" id="SSF51735">
    <property type="entry name" value="NAD(P)-binding Rossmann-fold domains"/>
    <property type="match status" value="1"/>
</dbReference>
<dbReference type="InterPro" id="IPR050259">
    <property type="entry name" value="SDR"/>
</dbReference>
<comment type="similarity">
    <text evidence="1">Belongs to the short-chain dehydrogenases/reductases (SDR) family.</text>
</comment>
<dbReference type="PROSITE" id="PS00061">
    <property type="entry name" value="ADH_SHORT"/>
    <property type="match status" value="1"/>
</dbReference>
<dbReference type="InterPro" id="IPR036291">
    <property type="entry name" value="NAD(P)-bd_dom_sf"/>
</dbReference>
<accession>A0ABT1MN17</accession>
<comment type="caution">
    <text evidence="2">The sequence shown here is derived from an EMBL/GenBank/DDBJ whole genome shotgun (WGS) entry which is preliminary data.</text>
</comment>
<gene>
    <name evidence="2" type="ORF">MLD63_00170</name>
</gene>
<evidence type="ECO:0000313" key="2">
    <source>
        <dbReference type="EMBL" id="MCQ0968853.1"/>
    </source>
</evidence>
<dbReference type="PANTHER" id="PTHR42879:SF2">
    <property type="entry name" value="3-OXOACYL-[ACYL-CARRIER-PROTEIN] REDUCTASE FABG"/>
    <property type="match status" value="1"/>
</dbReference>
<proteinExistence type="inferred from homology"/>